<gene>
    <name evidence="3" type="ORF">BEWA_038370</name>
</gene>
<evidence type="ECO:0000256" key="2">
    <source>
        <dbReference type="SAM" id="SignalP"/>
    </source>
</evidence>
<feature type="compositionally biased region" description="Basic and acidic residues" evidence="1">
    <location>
        <begin position="537"/>
        <end position="550"/>
    </location>
</feature>
<feature type="region of interest" description="Disordered" evidence="1">
    <location>
        <begin position="256"/>
        <end position="289"/>
    </location>
</feature>
<proteinExistence type="predicted"/>
<protein>
    <recommendedName>
        <fullName evidence="5">Signal peptide containing protein</fullName>
    </recommendedName>
</protein>
<dbReference type="VEuPathDB" id="PiroplasmaDB:BEWA_038370"/>
<dbReference type="Pfam" id="PF04385">
    <property type="entry name" value="FAINT"/>
    <property type="match status" value="1"/>
</dbReference>
<dbReference type="EMBL" id="ACOU01000002">
    <property type="protein sequence ID" value="EKX73800.1"/>
    <property type="molecule type" value="Genomic_DNA"/>
</dbReference>
<name>L1LEZ6_THEEQ</name>
<dbReference type="AlphaFoldDB" id="L1LEZ6"/>
<organism evidence="3 4">
    <name type="scientific">Theileria equi strain WA</name>
    <dbReference type="NCBI Taxonomy" id="1537102"/>
    <lineage>
        <taxon>Eukaryota</taxon>
        <taxon>Sar</taxon>
        <taxon>Alveolata</taxon>
        <taxon>Apicomplexa</taxon>
        <taxon>Aconoidasida</taxon>
        <taxon>Piroplasmida</taxon>
        <taxon>Theileriidae</taxon>
        <taxon>Theileria</taxon>
    </lineage>
</organism>
<sequence>MKTVIVLFISCVARLCSCGLESSFSFDVSNPDRVKTTLTSKKYSGIEHDQYSVDEEYTVTEVRDGGTTIRKITEGEKCTAIDLYSKGDEKFLVVWVFSGTLQLLRFEKNGTEWNPITKKDFDNKLSEISPEASQDADAYQSTSLNIANPDKSKVDVSEREEHGVTYKTYSLNDNVYVSSIVENKLIILTSGGGKKLKSAQYHFYDRYAFLTVDSIDLGSPTSEYFRKENGKWVPIEKEKYDRKLKELLEQAADVAKRVARDDEETSDSEAPSGDADTQSSKQTEHDPSNRGVVDISIVNSPLCLFIDYTFASNAIKLVVPRNDVSVTKLMNGKEEIYTLSSGETFEYARVYLNKGAKSELVFVVTRTSSEISRKAYCKSGHVWRNCSNYDAQMKNSRVSAEWISNFEVDLASTTDTYECTVFQVALLGITTKQFYPKPGYMAIEVKDGNKVLWHAEKPQTLNGTLTGVFGGYNGYCRSCIISENGDMMLLEMALFVDESMVYKYFEKTTDGKWAPIEKKDYEKKLGQIKQHYIKNSKPREQANPNEKKLLTMENTE</sequence>
<feature type="signal peptide" evidence="2">
    <location>
        <begin position="1"/>
        <end position="18"/>
    </location>
</feature>
<dbReference type="Proteomes" id="UP000031512">
    <property type="component" value="Unassembled WGS sequence"/>
</dbReference>
<evidence type="ECO:0000256" key="1">
    <source>
        <dbReference type="SAM" id="MobiDB-lite"/>
    </source>
</evidence>
<reference evidence="3 4" key="1">
    <citation type="journal article" date="2012" name="BMC Genomics">
        <title>Comparative genomic analysis and phylogenetic position of Theileria equi.</title>
        <authorList>
            <person name="Kappmeyer L.S."/>
            <person name="Thiagarajan M."/>
            <person name="Herndon D.R."/>
            <person name="Ramsay J.D."/>
            <person name="Caler E."/>
            <person name="Djikeng A."/>
            <person name="Gillespie J.J."/>
            <person name="Lau A.O."/>
            <person name="Roalson E.H."/>
            <person name="Silva J.C."/>
            <person name="Silva M.G."/>
            <person name="Suarez C.E."/>
            <person name="Ueti M.W."/>
            <person name="Nene V.M."/>
            <person name="Mealey R.H."/>
            <person name="Knowles D.P."/>
            <person name="Brayton K.A."/>
        </authorList>
    </citation>
    <scope>NUCLEOTIDE SEQUENCE [LARGE SCALE GENOMIC DNA]</scope>
    <source>
        <strain evidence="3 4">WA</strain>
    </source>
</reference>
<evidence type="ECO:0000313" key="3">
    <source>
        <dbReference type="EMBL" id="EKX73800.1"/>
    </source>
</evidence>
<dbReference type="GeneID" id="15803164"/>
<feature type="chain" id="PRO_5003952489" description="Signal peptide containing protein" evidence="2">
    <location>
        <begin position="19"/>
        <end position="556"/>
    </location>
</feature>
<dbReference type="InterPro" id="IPR007480">
    <property type="entry name" value="DUF529"/>
</dbReference>
<keyword evidence="4" id="KW-1185">Reference proteome</keyword>
<comment type="caution">
    <text evidence="3">The sequence shown here is derived from an EMBL/GenBank/DDBJ whole genome shotgun (WGS) entry which is preliminary data.</text>
</comment>
<keyword evidence="2" id="KW-0732">Signal</keyword>
<dbReference type="KEGG" id="beq:BEWA_038370"/>
<dbReference type="RefSeq" id="XP_004833252.1">
    <property type="nucleotide sequence ID" value="XM_004833195.1"/>
</dbReference>
<evidence type="ECO:0008006" key="5">
    <source>
        <dbReference type="Google" id="ProtNLM"/>
    </source>
</evidence>
<accession>L1LEZ6</accession>
<evidence type="ECO:0000313" key="4">
    <source>
        <dbReference type="Proteomes" id="UP000031512"/>
    </source>
</evidence>
<feature type="region of interest" description="Disordered" evidence="1">
    <location>
        <begin position="532"/>
        <end position="556"/>
    </location>
</feature>